<keyword evidence="7 12" id="KW-1133">Transmembrane helix</keyword>
<comment type="subcellular location">
    <subcellularLocation>
        <location evidence="1">Endoplasmic reticulum membrane</location>
        <topology evidence="1">Single-pass type I membrane protein</topology>
    </subcellularLocation>
</comment>
<feature type="signal peptide" evidence="13">
    <location>
        <begin position="1"/>
        <end position="20"/>
    </location>
</feature>
<evidence type="ECO:0000256" key="2">
    <source>
        <dbReference type="ARBA" id="ARBA00007149"/>
    </source>
</evidence>
<keyword evidence="6 10" id="KW-0256">Endoplasmic reticulum</keyword>
<evidence type="ECO:0000256" key="13">
    <source>
        <dbReference type="SAM" id="SignalP"/>
    </source>
</evidence>
<reference evidence="14" key="1">
    <citation type="journal article" date="2020" name="Stud. Mycol.">
        <title>101 Dothideomycetes genomes: a test case for predicting lifestyles and emergence of pathogens.</title>
        <authorList>
            <person name="Haridas S."/>
            <person name="Albert R."/>
            <person name="Binder M."/>
            <person name="Bloem J."/>
            <person name="Labutti K."/>
            <person name="Salamov A."/>
            <person name="Andreopoulos B."/>
            <person name="Baker S."/>
            <person name="Barry K."/>
            <person name="Bills G."/>
            <person name="Bluhm B."/>
            <person name="Cannon C."/>
            <person name="Castanera R."/>
            <person name="Culley D."/>
            <person name="Daum C."/>
            <person name="Ezra D."/>
            <person name="Gonzalez J."/>
            <person name="Henrissat B."/>
            <person name="Kuo A."/>
            <person name="Liang C."/>
            <person name="Lipzen A."/>
            <person name="Lutzoni F."/>
            <person name="Magnuson J."/>
            <person name="Mondo S."/>
            <person name="Nolan M."/>
            <person name="Ohm R."/>
            <person name="Pangilinan J."/>
            <person name="Park H.-J."/>
            <person name="Ramirez L."/>
            <person name="Alfaro M."/>
            <person name="Sun H."/>
            <person name="Tritt A."/>
            <person name="Yoshinaga Y."/>
            <person name="Zwiers L.-H."/>
            <person name="Turgeon B."/>
            <person name="Goodwin S."/>
            <person name="Spatafora J."/>
            <person name="Crous P."/>
            <person name="Grigoriev I."/>
        </authorList>
    </citation>
    <scope>NUCLEOTIDE SEQUENCE</scope>
    <source>
        <strain evidence="14">CBS 119925</strain>
    </source>
</reference>
<accession>A0A6A6VH03</accession>
<protein>
    <recommendedName>
        <fullName evidence="3 10">Protein ROT1</fullName>
    </recommendedName>
</protein>
<evidence type="ECO:0000256" key="1">
    <source>
        <dbReference type="ARBA" id="ARBA00004115"/>
    </source>
</evidence>
<name>A0A6A6VH03_9PLEO</name>
<keyword evidence="5 13" id="KW-0732">Signal</keyword>
<dbReference type="PANTHER" id="PTHR28090">
    <property type="entry name" value="PROTEIN ROT1"/>
    <property type="match status" value="1"/>
</dbReference>
<evidence type="ECO:0000313" key="15">
    <source>
        <dbReference type="Proteomes" id="UP000799440"/>
    </source>
</evidence>
<dbReference type="OrthoDB" id="5327821at2759"/>
<keyword evidence="15" id="KW-1185">Reference proteome</keyword>
<dbReference type="Proteomes" id="UP000799440">
    <property type="component" value="Unassembled WGS sequence"/>
</dbReference>
<sequence>MALALCSALLLSATLGAAQGTFPADLVGTWSSKSNKTFTGPGFYNPIDDKFTEPVHTGVSYSFTDDGHFEEAYYRAISNPADPKCPKGIMQWQHGKATFHPSNGSLTLVPIAVDGRQLMSDPCLYEKSIYTRYNQTEMFERFEVRVDAYHGIPRLNLYQHDGSPMLPLYIAFKPPMMLPTTTLNPVVTATPGTANSKVRRSELPPKSSVITKRGPEPRRADQWWWFGVFLTASGSILYFFF</sequence>
<evidence type="ECO:0000256" key="8">
    <source>
        <dbReference type="ARBA" id="ARBA00023136"/>
    </source>
</evidence>
<dbReference type="GO" id="GO:0006458">
    <property type="term" value="P:'de novo' protein folding"/>
    <property type="evidence" value="ECO:0007669"/>
    <property type="project" value="InterPro"/>
</dbReference>
<feature type="chain" id="PRO_5025679604" description="Protein ROT1" evidence="13">
    <location>
        <begin position="21"/>
        <end position="241"/>
    </location>
</feature>
<dbReference type="Pfam" id="PF10681">
    <property type="entry name" value="Rot1"/>
    <property type="match status" value="1"/>
</dbReference>
<organism evidence="14 15">
    <name type="scientific">Sporormia fimetaria CBS 119925</name>
    <dbReference type="NCBI Taxonomy" id="1340428"/>
    <lineage>
        <taxon>Eukaryota</taxon>
        <taxon>Fungi</taxon>
        <taxon>Dikarya</taxon>
        <taxon>Ascomycota</taxon>
        <taxon>Pezizomycotina</taxon>
        <taxon>Dothideomycetes</taxon>
        <taxon>Pleosporomycetidae</taxon>
        <taxon>Pleosporales</taxon>
        <taxon>Sporormiaceae</taxon>
        <taxon>Sporormia</taxon>
    </lineage>
</organism>
<evidence type="ECO:0000256" key="7">
    <source>
        <dbReference type="ARBA" id="ARBA00022989"/>
    </source>
</evidence>
<comment type="function">
    <text evidence="9 10">Required for normal levels of the cell wall 1,6-beta-glucan. Involved in a protein folding machinery chaperoning proteins acting in various physiological processes including cell wall synthesis and lysis of autophagic bodies.</text>
</comment>
<evidence type="ECO:0000256" key="6">
    <source>
        <dbReference type="ARBA" id="ARBA00022824"/>
    </source>
</evidence>
<evidence type="ECO:0000256" key="10">
    <source>
        <dbReference type="PIRNR" id="PIRNR017290"/>
    </source>
</evidence>
<evidence type="ECO:0000256" key="3">
    <source>
        <dbReference type="ARBA" id="ARBA00017291"/>
    </source>
</evidence>
<dbReference type="EMBL" id="MU006568">
    <property type="protein sequence ID" value="KAF2748870.1"/>
    <property type="molecule type" value="Genomic_DNA"/>
</dbReference>
<feature type="region of interest" description="Disordered" evidence="11">
    <location>
        <begin position="194"/>
        <end position="214"/>
    </location>
</feature>
<dbReference type="GO" id="GO:0005789">
    <property type="term" value="C:endoplasmic reticulum membrane"/>
    <property type="evidence" value="ECO:0007669"/>
    <property type="project" value="UniProtKB-SubCell"/>
</dbReference>
<feature type="transmembrane region" description="Helical" evidence="12">
    <location>
        <begin position="223"/>
        <end position="240"/>
    </location>
</feature>
<evidence type="ECO:0000313" key="14">
    <source>
        <dbReference type="EMBL" id="KAF2748870.1"/>
    </source>
</evidence>
<dbReference type="PIRSF" id="PIRSF017290">
    <property type="entry name" value="ROT1_prd"/>
    <property type="match status" value="1"/>
</dbReference>
<evidence type="ECO:0000256" key="9">
    <source>
        <dbReference type="ARBA" id="ARBA00024969"/>
    </source>
</evidence>
<dbReference type="PANTHER" id="PTHR28090:SF1">
    <property type="entry name" value="PROTEIN ROT1"/>
    <property type="match status" value="1"/>
</dbReference>
<gene>
    <name evidence="14" type="ORF">M011DRAFT_421269</name>
</gene>
<dbReference type="GO" id="GO:0051082">
    <property type="term" value="F:unfolded protein binding"/>
    <property type="evidence" value="ECO:0007669"/>
    <property type="project" value="TreeGrafter"/>
</dbReference>
<comment type="similarity">
    <text evidence="2 10">Belongs to the ROT1 family.</text>
</comment>
<evidence type="ECO:0000256" key="5">
    <source>
        <dbReference type="ARBA" id="ARBA00022729"/>
    </source>
</evidence>
<evidence type="ECO:0000256" key="11">
    <source>
        <dbReference type="SAM" id="MobiDB-lite"/>
    </source>
</evidence>
<keyword evidence="4 12" id="KW-0812">Transmembrane</keyword>
<keyword evidence="8 10" id="KW-0472">Membrane</keyword>
<proteinExistence type="inferred from homology"/>
<evidence type="ECO:0000256" key="12">
    <source>
        <dbReference type="SAM" id="Phobius"/>
    </source>
</evidence>
<evidence type="ECO:0000256" key="4">
    <source>
        <dbReference type="ARBA" id="ARBA00022692"/>
    </source>
</evidence>
<dbReference type="InterPro" id="IPR019623">
    <property type="entry name" value="Rot1"/>
</dbReference>
<dbReference type="AlphaFoldDB" id="A0A6A6VH03"/>